<dbReference type="InterPro" id="IPR001433">
    <property type="entry name" value="OxRdtase_FAD/NAD-bd"/>
</dbReference>
<dbReference type="PRINTS" id="PR00081">
    <property type="entry name" value="GDHRDH"/>
</dbReference>
<dbReference type="Gene3D" id="3.40.50.80">
    <property type="entry name" value="Nucleotide-binding domain of ferredoxin-NADP reductase (FNR) module"/>
    <property type="match status" value="1"/>
</dbReference>
<dbReference type="Pfam" id="PF00970">
    <property type="entry name" value="FAD_binding_6"/>
    <property type="match status" value="1"/>
</dbReference>
<dbReference type="Gene3D" id="1.20.120.530">
    <property type="entry name" value="GntR ligand-binding domain-like"/>
    <property type="match status" value="1"/>
</dbReference>
<dbReference type="PROSITE" id="PS00197">
    <property type="entry name" value="2FE2S_FER_1"/>
    <property type="match status" value="1"/>
</dbReference>
<dbReference type="Pfam" id="PF00106">
    <property type="entry name" value="adh_short"/>
    <property type="match status" value="1"/>
</dbReference>
<dbReference type="PROSITE" id="PS51085">
    <property type="entry name" value="2FE2S_FER_2"/>
    <property type="match status" value="1"/>
</dbReference>
<dbReference type="CDD" id="cd06209">
    <property type="entry name" value="BenDO_FAD_NAD"/>
    <property type="match status" value="1"/>
</dbReference>
<dbReference type="InterPro" id="IPR036010">
    <property type="entry name" value="2Fe-2S_ferredoxin-like_sf"/>
</dbReference>
<dbReference type="SUPFAM" id="SSF48008">
    <property type="entry name" value="GntR ligand-binding domain-like"/>
    <property type="match status" value="1"/>
</dbReference>
<proteinExistence type="inferred from homology"/>
<comment type="cofactor">
    <cofactor evidence="1">
        <name>FAD</name>
        <dbReference type="ChEBI" id="CHEBI:57692"/>
    </cofactor>
</comment>
<dbReference type="SUPFAM" id="SSF51735">
    <property type="entry name" value="NAD(P)-binding Rossmann-fold domains"/>
    <property type="match status" value="1"/>
</dbReference>
<keyword evidence="6" id="KW-0238">DNA-binding</keyword>
<dbReference type="PROSITE" id="PS51384">
    <property type="entry name" value="FAD_FR"/>
    <property type="match status" value="1"/>
</dbReference>
<feature type="region of interest" description="Disordered" evidence="8">
    <location>
        <begin position="425"/>
        <end position="460"/>
    </location>
</feature>
<keyword evidence="3" id="KW-0408">Iron</keyword>
<keyword evidence="3" id="KW-0479">Metal-binding</keyword>
<dbReference type="InterPro" id="IPR006058">
    <property type="entry name" value="2Fe2S_fd_BS"/>
</dbReference>
<keyword evidence="4" id="KW-0411">Iron-sulfur</keyword>
<dbReference type="InterPro" id="IPR020904">
    <property type="entry name" value="Sc_DH/Rdtase_CS"/>
</dbReference>
<dbReference type="InterPro" id="IPR047686">
    <property type="entry name" value="BenD"/>
</dbReference>
<dbReference type="PANTHER" id="PTHR47354:SF5">
    <property type="entry name" value="PROTEIN RFBI"/>
    <property type="match status" value="1"/>
</dbReference>
<dbReference type="PANTHER" id="PTHR47354">
    <property type="entry name" value="NADH OXIDOREDUCTASE HCR"/>
    <property type="match status" value="1"/>
</dbReference>
<dbReference type="NCBIfam" id="NF040810">
    <property type="entry name" value="BenC"/>
    <property type="match status" value="1"/>
</dbReference>
<evidence type="ECO:0000256" key="5">
    <source>
        <dbReference type="ARBA" id="ARBA00023015"/>
    </source>
</evidence>
<dbReference type="PRINTS" id="PR00080">
    <property type="entry name" value="SDRFAMILY"/>
</dbReference>
<dbReference type="InterPro" id="IPR011711">
    <property type="entry name" value="GntR_C"/>
</dbReference>
<dbReference type="SMART" id="SM00895">
    <property type="entry name" value="FCD"/>
    <property type="match status" value="1"/>
</dbReference>
<dbReference type="Gene3D" id="3.40.50.720">
    <property type="entry name" value="NAD(P)-binding Rossmann-like Domain"/>
    <property type="match status" value="1"/>
</dbReference>
<dbReference type="InterPro" id="IPR036291">
    <property type="entry name" value="NAD(P)-bd_dom_sf"/>
</dbReference>
<dbReference type="Pfam" id="PF00111">
    <property type="entry name" value="Fer2"/>
    <property type="match status" value="1"/>
</dbReference>
<keyword evidence="12" id="KW-1185">Reference proteome</keyword>
<feature type="domain" description="2Fe-2S ferredoxin-type" evidence="9">
    <location>
        <begin position="11"/>
        <end position="104"/>
    </location>
</feature>
<feature type="region of interest" description="Disordered" evidence="8">
    <location>
        <begin position="346"/>
        <end position="372"/>
    </location>
</feature>
<evidence type="ECO:0000256" key="1">
    <source>
        <dbReference type="ARBA" id="ARBA00001974"/>
    </source>
</evidence>
<protein>
    <submittedName>
        <fullName evidence="11">Benzoate 1,2-dioxygenase electron transfer component BenC</fullName>
    </submittedName>
</protein>
<dbReference type="Pfam" id="PF07729">
    <property type="entry name" value="FCD"/>
    <property type="match status" value="1"/>
</dbReference>
<dbReference type="CDD" id="cd00207">
    <property type="entry name" value="fer2"/>
    <property type="match status" value="1"/>
</dbReference>
<dbReference type="NCBIfam" id="NF040811">
    <property type="entry name" value="BenD"/>
    <property type="match status" value="1"/>
</dbReference>
<name>A0ABW3MU16_9MICO</name>
<dbReference type="InterPro" id="IPR002347">
    <property type="entry name" value="SDR_fam"/>
</dbReference>
<comment type="similarity">
    <text evidence="2">Belongs to the short-chain dehydrogenases/reductases (SDR) family.</text>
</comment>
<reference evidence="12" key="1">
    <citation type="journal article" date="2019" name="Int. J. Syst. Evol. Microbiol.">
        <title>The Global Catalogue of Microorganisms (GCM) 10K type strain sequencing project: providing services to taxonomists for standard genome sequencing and annotation.</title>
        <authorList>
            <consortium name="The Broad Institute Genomics Platform"/>
            <consortium name="The Broad Institute Genome Sequencing Center for Infectious Disease"/>
            <person name="Wu L."/>
            <person name="Ma J."/>
        </authorList>
    </citation>
    <scope>NUCLEOTIDE SEQUENCE [LARGE SCALE GENOMIC DNA]</scope>
    <source>
        <strain evidence="12">CCUG 57508</strain>
    </source>
</reference>
<dbReference type="SUPFAM" id="SSF63380">
    <property type="entry name" value="Riboflavin synthase domain-like"/>
    <property type="match status" value="1"/>
</dbReference>
<dbReference type="InterPro" id="IPR012675">
    <property type="entry name" value="Beta-grasp_dom_sf"/>
</dbReference>
<dbReference type="InterPro" id="IPR047683">
    <property type="entry name" value="BenC-like_FAD_NAD-bd"/>
</dbReference>
<dbReference type="Pfam" id="PF00175">
    <property type="entry name" value="NAD_binding_1"/>
    <property type="match status" value="1"/>
</dbReference>
<evidence type="ECO:0000256" key="6">
    <source>
        <dbReference type="ARBA" id="ARBA00023125"/>
    </source>
</evidence>
<evidence type="ECO:0000256" key="2">
    <source>
        <dbReference type="ARBA" id="ARBA00006484"/>
    </source>
</evidence>
<dbReference type="SUPFAM" id="SSF52343">
    <property type="entry name" value="Ferredoxin reductase-like, C-terminal NADP-linked domain"/>
    <property type="match status" value="1"/>
</dbReference>
<evidence type="ECO:0000313" key="11">
    <source>
        <dbReference type="EMBL" id="MFD1053422.1"/>
    </source>
</evidence>
<evidence type="ECO:0000259" key="9">
    <source>
        <dbReference type="PROSITE" id="PS51085"/>
    </source>
</evidence>
<dbReference type="InterPro" id="IPR039261">
    <property type="entry name" value="FNR_nucleotide-bd"/>
</dbReference>
<dbReference type="SUPFAM" id="SSF54292">
    <property type="entry name" value="2Fe-2S ferredoxin-like"/>
    <property type="match status" value="1"/>
</dbReference>
<keyword evidence="7" id="KW-0804">Transcription</keyword>
<feature type="domain" description="FAD-binding FR-type" evidence="10">
    <location>
        <begin position="111"/>
        <end position="211"/>
    </location>
</feature>
<organism evidence="11 12">
    <name type="scientific">Terrabacter terrigena</name>
    <dbReference type="NCBI Taxonomy" id="574718"/>
    <lineage>
        <taxon>Bacteria</taxon>
        <taxon>Bacillati</taxon>
        <taxon>Actinomycetota</taxon>
        <taxon>Actinomycetes</taxon>
        <taxon>Micrococcales</taxon>
        <taxon>Intrasporangiaceae</taxon>
        <taxon>Terrabacter</taxon>
    </lineage>
</organism>
<gene>
    <name evidence="11" type="primary">benC</name>
    <name evidence="11" type="ORF">ACFQ2V_03815</name>
</gene>
<dbReference type="RefSeq" id="WP_386050860.1">
    <property type="nucleotide sequence ID" value="NZ_JBHTKH010000001.1"/>
</dbReference>
<evidence type="ECO:0000313" key="12">
    <source>
        <dbReference type="Proteomes" id="UP001597046"/>
    </source>
</evidence>
<evidence type="ECO:0000259" key="10">
    <source>
        <dbReference type="PROSITE" id="PS51384"/>
    </source>
</evidence>
<dbReference type="Gene3D" id="3.10.20.30">
    <property type="match status" value="1"/>
</dbReference>
<dbReference type="InterPro" id="IPR001041">
    <property type="entry name" value="2Fe-2S_ferredoxin-type"/>
</dbReference>
<dbReference type="InterPro" id="IPR008333">
    <property type="entry name" value="Cbr1-like_FAD-bd_dom"/>
</dbReference>
<dbReference type="EMBL" id="JBHTKH010000001">
    <property type="protein sequence ID" value="MFD1053422.1"/>
    <property type="molecule type" value="Genomic_DNA"/>
</dbReference>
<dbReference type="PROSITE" id="PS00061">
    <property type="entry name" value="ADH_SHORT"/>
    <property type="match status" value="1"/>
</dbReference>
<dbReference type="Gene3D" id="2.40.30.10">
    <property type="entry name" value="Translation factors"/>
    <property type="match status" value="1"/>
</dbReference>
<sequence length="870" mass="92917">MTVNDIDVAKHQVALSFEDGVTRFVTCREDQTVADASYRQRINIPLDCRDGACGTCKAFCESGQYDGGTYIDDALSQDEADRGFVLPCSMRPRSDLVLQVASTSEVARTRATTYAGTLVGLERLSRTTVEVAVEIANRGELAFLPGQYVNIAVPGTDVSRSYSFSNAPHEERLTFLVKLTPGGAMSTYLDERAAVGDAVSFTGPHGSFFLRETERPVLLLAGGTGLAPVLSMLRTLSAASSERHAHLVYGVSTDEDLVALDQVERAAEGLPNLTWDHCVSDPDSSAANKGYVTSLIGPEHLHDGDVAIYLCGPPPMVEAVRTHVFEGGTEPTGFYYEKFALASASTPARAEPSGAPGKSHAQPGEQEPHRDPEELLPTREARAIAGQGVLPAADIAPWTGPFPTPDDGASVRRIAKQVLFSAAGATDAVPDTSSDAASDAGSDTASDGYQIGEEHPDVQSSDAVFEARQALELGALELTIGRLGSQQLAGYRLLAESTLPYVQGDRFVDAHAYTEANAAFHDYLFAQTRNAHLLQAYQALGVKGRMEEALRTATWCHPRCATDHVEIVEAFEAADRERARGLIAAHAERSKLTMRRAMAGPTRTTRPAHISPGRFDDTVVVVTGAAQGIGAQVARRIGAEGGLLVLADRSELVAEVADELRADGHDALAVTCDLETWEGSEELTRRAIDRFGRVDVLVNNVGGAINFKPFTEFTETEIRAELERSLVTTLFTTRAVLPWMVAAQRGVIVNVSSAATRGIHRIPYSAAKGAVNAVTASLAMEYAEHGIRVVATAPGGTEAPPRRILRGTPAARNEQERGWFDAHIEQTLGSSLMGRYGTLDEQAAAITFLASDEASYITGTVLPVAGGDMG</sequence>
<dbReference type="InterPro" id="IPR017927">
    <property type="entry name" value="FAD-bd_FR_type"/>
</dbReference>
<dbReference type="InterPro" id="IPR008920">
    <property type="entry name" value="TF_FadR/GntR_C"/>
</dbReference>
<keyword evidence="5" id="KW-0805">Transcription regulation</keyword>
<comment type="caution">
    <text evidence="11">The sequence shown here is derived from an EMBL/GenBank/DDBJ whole genome shotgun (WGS) entry which is preliminary data.</text>
</comment>
<accession>A0ABW3MU16</accession>
<dbReference type="InterPro" id="IPR017938">
    <property type="entry name" value="Riboflavin_synthase-like_b-brl"/>
</dbReference>
<dbReference type="NCBIfam" id="NF009463">
    <property type="entry name" value="PRK12823.1"/>
    <property type="match status" value="1"/>
</dbReference>
<evidence type="ECO:0000256" key="3">
    <source>
        <dbReference type="ARBA" id="ARBA00022714"/>
    </source>
</evidence>
<dbReference type="InterPro" id="IPR050415">
    <property type="entry name" value="MRET"/>
</dbReference>
<evidence type="ECO:0000256" key="4">
    <source>
        <dbReference type="ARBA" id="ARBA00023014"/>
    </source>
</evidence>
<evidence type="ECO:0000256" key="7">
    <source>
        <dbReference type="ARBA" id="ARBA00023163"/>
    </source>
</evidence>
<feature type="compositionally biased region" description="Low complexity" evidence="8">
    <location>
        <begin position="425"/>
        <end position="447"/>
    </location>
</feature>
<evidence type="ECO:0000256" key="8">
    <source>
        <dbReference type="SAM" id="MobiDB-lite"/>
    </source>
</evidence>
<dbReference type="Proteomes" id="UP001597046">
    <property type="component" value="Unassembled WGS sequence"/>
</dbReference>
<keyword evidence="3" id="KW-0001">2Fe-2S</keyword>